<dbReference type="EMBL" id="QRSS01000004">
    <property type="protein sequence ID" value="RGQ06497.1"/>
    <property type="molecule type" value="Genomic_DNA"/>
</dbReference>
<gene>
    <name evidence="1" type="ORF">DWZ12_04735</name>
</gene>
<accession>A0A411ZUL5</accession>
<reference evidence="1 2" key="1">
    <citation type="submission" date="2018-08" db="EMBL/GenBank/DDBJ databases">
        <title>A genome reference for cultivated species of the human gut microbiota.</title>
        <authorList>
            <person name="Zou Y."/>
            <person name="Xue W."/>
            <person name="Luo G."/>
        </authorList>
    </citation>
    <scope>NUCLEOTIDE SEQUENCE [LARGE SCALE GENOMIC DNA]</scope>
    <source>
        <strain evidence="1 2">AF29-2BH</strain>
    </source>
</reference>
<sequence>MKNIFKKYKRGGSDKSRKIRKKNDILSRIIQEAYPGDFRVYPETKTLYLMSEPVETVHQWVLAVRDSKRKEYILGRFASKEEAEKEMSDVIRHRLLITYHTPTLRELMEQQEVA</sequence>
<evidence type="ECO:0000313" key="2">
    <source>
        <dbReference type="Proteomes" id="UP000283585"/>
    </source>
</evidence>
<name>A0A411ZUL5_9FIRM</name>
<protein>
    <submittedName>
        <fullName evidence="1">Uncharacterized protein</fullName>
    </submittedName>
</protein>
<proteinExistence type="predicted"/>
<evidence type="ECO:0000313" key="1">
    <source>
        <dbReference type="EMBL" id="RGQ06497.1"/>
    </source>
</evidence>
<dbReference type="AlphaFoldDB" id="A0A411ZUL5"/>
<comment type="caution">
    <text evidence="1">The sequence shown here is derived from an EMBL/GenBank/DDBJ whole genome shotgun (WGS) entry which is preliminary data.</text>
</comment>
<organism evidence="1 2">
    <name type="scientific">Blautia obeum</name>
    <dbReference type="NCBI Taxonomy" id="40520"/>
    <lineage>
        <taxon>Bacteria</taxon>
        <taxon>Bacillati</taxon>
        <taxon>Bacillota</taxon>
        <taxon>Clostridia</taxon>
        <taxon>Lachnospirales</taxon>
        <taxon>Lachnospiraceae</taxon>
        <taxon>Blautia</taxon>
    </lineage>
</organism>
<dbReference type="Proteomes" id="UP000283585">
    <property type="component" value="Unassembled WGS sequence"/>
</dbReference>
<dbReference type="RefSeq" id="WP_118044439.1">
    <property type="nucleotide sequence ID" value="NZ_QRSS01000004.1"/>
</dbReference>